<dbReference type="InterPro" id="IPR011006">
    <property type="entry name" value="CheY-like_superfamily"/>
</dbReference>
<dbReference type="Gene3D" id="3.40.50.300">
    <property type="entry name" value="P-loop containing nucleotide triphosphate hydrolases"/>
    <property type="match status" value="1"/>
</dbReference>
<dbReference type="InterPro" id="IPR036388">
    <property type="entry name" value="WH-like_DNA-bd_sf"/>
</dbReference>
<feature type="domain" description="Response regulatory" evidence="4">
    <location>
        <begin position="2"/>
        <end position="116"/>
    </location>
</feature>
<feature type="domain" description="OmpR/PhoB-type" evidence="5">
    <location>
        <begin position="125"/>
        <end position="224"/>
    </location>
</feature>
<dbReference type="GO" id="GO:0005829">
    <property type="term" value="C:cytosol"/>
    <property type="evidence" value="ECO:0007669"/>
    <property type="project" value="TreeGrafter"/>
</dbReference>
<dbReference type="GO" id="GO:0006355">
    <property type="term" value="P:regulation of DNA-templated transcription"/>
    <property type="evidence" value="ECO:0007669"/>
    <property type="project" value="InterPro"/>
</dbReference>
<feature type="modified residue" description="4-aspartylphosphate" evidence="2">
    <location>
        <position position="51"/>
    </location>
</feature>
<feature type="DNA-binding region" description="OmpR/PhoB-type" evidence="3">
    <location>
        <begin position="125"/>
        <end position="224"/>
    </location>
</feature>
<gene>
    <name evidence="6" type="ORF">MiSe_18860</name>
</gene>
<keyword evidence="2" id="KW-0597">Phosphoprotein</keyword>
<dbReference type="Gene3D" id="1.10.10.10">
    <property type="entry name" value="Winged helix-like DNA-binding domain superfamily/Winged helix DNA-binding domain"/>
    <property type="match status" value="1"/>
</dbReference>
<dbReference type="GO" id="GO:0000976">
    <property type="term" value="F:transcription cis-regulatory region binding"/>
    <property type="evidence" value="ECO:0007669"/>
    <property type="project" value="TreeGrafter"/>
</dbReference>
<dbReference type="AlphaFoldDB" id="A0AAV3X4C9"/>
<organism evidence="6 7">
    <name type="scientific">Microseira wollei NIES-4236</name>
    <dbReference type="NCBI Taxonomy" id="2530354"/>
    <lineage>
        <taxon>Bacteria</taxon>
        <taxon>Bacillati</taxon>
        <taxon>Cyanobacteriota</taxon>
        <taxon>Cyanophyceae</taxon>
        <taxon>Oscillatoriophycideae</taxon>
        <taxon>Aerosakkonematales</taxon>
        <taxon>Aerosakkonemataceae</taxon>
        <taxon>Microseira</taxon>
    </lineage>
</organism>
<reference evidence="6" key="1">
    <citation type="submission" date="2019-10" db="EMBL/GenBank/DDBJ databases">
        <title>Draft genome sequece of Microseira wollei NIES-4236.</title>
        <authorList>
            <person name="Yamaguchi H."/>
            <person name="Suzuki S."/>
            <person name="Kawachi M."/>
        </authorList>
    </citation>
    <scope>NUCLEOTIDE SEQUENCE</scope>
    <source>
        <strain evidence="6">NIES-4236</strain>
    </source>
</reference>
<dbReference type="Gene3D" id="3.40.50.2300">
    <property type="match status" value="1"/>
</dbReference>
<evidence type="ECO:0000313" key="7">
    <source>
        <dbReference type="Proteomes" id="UP001050975"/>
    </source>
</evidence>
<sequence>MKVLVVEKNSTTTTTIAKALSGQDYTVEVAADGETGLNLATWLHNDLILLDLSDAKLDGIALCRQLRAQDKQTPILLLASQEAKQNLIAALEAGADDYIMQPFDPPRLIERMQVLLRRRKAEIAPSVLTWGDLRLFTTATQVTYRERPLSLSPKEYQLLELFLLHPQKLFGRSTIIEHLWSIGESPSPAAVTNLIKDLRQKLKLGGMDFDPIETVYGIGYRLKTPPQNGSIAAKREIPDKERLSIRTLEFPNRPEAPNSPFYIERPPIEELAYSEISFPGSVICIKSPPKMGKSSLLNQLLSYGKAQGYTTARIDFMQADESIFESIDKFLRWFCANVSLQLKLPARLDDYWDVEIGSKVSCTMYFEAYILEEITTPLVLALNELDRLFDYAKIAQEFLPLLRYWYEQAQTNVAFEKLRIVMVKYPEIYVDLPRNQSPFNIGLVLELPEFNLKQIQTLADRYELNWQSNQNAEKLMAMVGGHPYLVRLAFYYLSRGEITLNKLLQSAPTQMQVYRDYLRNIWMILHRHPQMMGALKRLLNEPEDAKLDSAISYKLESLGLIKVENNQAKLRCELYRIYLEEQLLITANSL</sequence>
<dbReference type="GO" id="GO:0000156">
    <property type="term" value="F:phosphorelay response regulator activity"/>
    <property type="evidence" value="ECO:0007669"/>
    <property type="project" value="TreeGrafter"/>
</dbReference>
<dbReference type="SMART" id="SM00448">
    <property type="entry name" value="REC"/>
    <property type="match status" value="1"/>
</dbReference>
<keyword evidence="1 3" id="KW-0238">DNA-binding</keyword>
<dbReference type="PROSITE" id="PS50110">
    <property type="entry name" value="RESPONSE_REGULATORY"/>
    <property type="match status" value="1"/>
</dbReference>
<evidence type="ECO:0000313" key="6">
    <source>
        <dbReference type="EMBL" id="GET37133.1"/>
    </source>
</evidence>
<dbReference type="Pfam" id="PF14516">
    <property type="entry name" value="AAA_35"/>
    <property type="match status" value="1"/>
</dbReference>
<dbReference type="PROSITE" id="PS51755">
    <property type="entry name" value="OMPR_PHOB"/>
    <property type="match status" value="1"/>
</dbReference>
<protein>
    <submittedName>
        <fullName evidence="6">Uncharacterized protein</fullName>
    </submittedName>
</protein>
<dbReference type="EMBL" id="BLAY01000023">
    <property type="protein sequence ID" value="GET37133.1"/>
    <property type="molecule type" value="Genomic_DNA"/>
</dbReference>
<accession>A0AAV3X4C9</accession>
<dbReference type="SUPFAM" id="SSF52172">
    <property type="entry name" value="CheY-like"/>
    <property type="match status" value="1"/>
</dbReference>
<dbReference type="Proteomes" id="UP001050975">
    <property type="component" value="Unassembled WGS sequence"/>
</dbReference>
<dbReference type="PANTHER" id="PTHR48111">
    <property type="entry name" value="REGULATOR OF RPOS"/>
    <property type="match status" value="1"/>
</dbReference>
<dbReference type="GO" id="GO:0032993">
    <property type="term" value="C:protein-DNA complex"/>
    <property type="evidence" value="ECO:0007669"/>
    <property type="project" value="TreeGrafter"/>
</dbReference>
<comment type="caution">
    <text evidence="6">The sequence shown here is derived from an EMBL/GenBank/DDBJ whole genome shotgun (WGS) entry which is preliminary data.</text>
</comment>
<proteinExistence type="predicted"/>
<dbReference type="SUPFAM" id="SSF52540">
    <property type="entry name" value="P-loop containing nucleoside triphosphate hydrolases"/>
    <property type="match status" value="1"/>
</dbReference>
<evidence type="ECO:0000259" key="5">
    <source>
        <dbReference type="PROSITE" id="PS51755"/>
    </source>
</evidence>
<dbReference type="RefSeq" id="WP_226578108.1">
    <property type="nucleotide sequence ID" value="NZ_BLAY01000023.1"/>
</dbReference>
<dbReference type="InterPro" id="IPR039420">
    <property type="entry name" value="WalR-like"/>
</dbReference>
<dbReference type="SMART" id="SM00862">
    <property type="entry name" value="Trans_reg_C"/>
    <property type="match status" value="1"/>
</dbReference>
<evidence type="ECO:0000256" key="1">
    <source>
        <dbReference type="ARBA" id="ARBA00023125"/>
    </source>
</evidence>
<evidence type="ECO:0000256" key="3">
    <source>
        <dbReference type="PROSITE-ProRule" id="PRU01091"/>
    </source>
</evidence>
<name>A0AAV3X4C9_9CYAN</name>
<evidence type="ECO:0000259" key="4">
    <source>
        <dbReference type="PROSITE" id="PS50110"/>
    </source>
</evidence>
<dbReference type="Pfam" id="PF00072">
    <property type="entry name" value="Response_reg"/>
    <property type="match status" value="1"/>
</dbReference>
<dbReference type="InterPro" id="IPR001867">
    <property type="entry name" value="OmpR/PhoB-type_DNA-bd"/>
</dbReference>
<dbReference type="CDD" id="cd00383">
    <property type="entry name" value="trans_reg_C"/>
    <property type="match status" value="1"/>
</dbReference>
<dbReference type="Pfam" id="PF00486">
    <property type="entry name" value="Trans_reg_C"/>
    <property type="match status" value="1"/>
</dbReference>
<evidence type="ECO:0000256" key="2">
    <source>
        <dbReference type="PROSITE-ProRule" id="PRU00169"/>
    </source>
</evidence>
<dbReference type="InterPro" id="IPR027417">
    <property type="entry name" value="P-loop_NTPase"/>
</dbReference>
<dbReference type="InterPro" id="IPR001789">
    <property type="entry name" value="Sig_transdc_resp-reg_receiver"/>
</dbReference>
<keyword evidence="7" id="KW-1185">Reference proteome</keyword>
<dbReference type="PANTHER" id="PTHR48111:SF15">
    <property type="entry name" value="OMPR SUBFAMILY"/>
    <property type="match status" value="1"/>
</dbReference>